<proteinExistence type="predicted"/>
<feature type="signal peptide" evidence="1">
    <location>
        <begin position="1"/>
        <end position="18"/>
    </location>
</feature>
<reference evidence="2 3" key="1">
    <citation type="journal article" date="2021" name="Elife">
        <title>Chloroplast acquisition without the gene transfer in kleptoplastic sea slugs, Plakobranchus ocellatus.</title>
        <authorList>
            <person name="Maeda T."/>
            <person name="Takahashi S."/>
            <person name="Yoshida T."/>
            <person name="Shimamura S."/>
            <person name="Takaki Y."/>
            <person name="Nagai Y."/>
            <person name="Toyoda A."/>
            <person name="Suzuki Y."/>
            <person name="Arimoto A."/>
            <person name="Ishii H."/>
            <person name="Satoh N."/>
            <person name="Nishiyama T."/>
            <person name="Hasebe M."/>
            <person name="Maruyama T."/>
            <person name="Minagawa J."/>
            <person name="Obokata J."/>
            <person name="Shigenobu S."/>
        </authorList>
    </citation>
    <scope>NUCLEOTIDE SEQUENCE [LARGE SCALE GENOMIC DNA]</scope>
</reference>
<evidence type="ECO:0000313" key="2">
    <source>
        <dbReference type="EMBL" id="GFS05626.1"/>
    </source>
</evidence>
<keyword evidence="3" id="KW-1185">Reference proteome</keyword>
<evidence type="ECO:0000256" key="1">
    <source>
        <dbReference type="SAM" id="SignalP"/>
    </source>
</evidence>
<protein>
    <submittedName>
        <fullName evidence="2">Titin</fullName>
    </submittedName>
</protein>
<dbReference type="AlphaFoldDB" id="A0AAV4I7X0"/>
<evidence type="ECO:0000313" key="3">
    <source>
        <dbReference type="Proteomes" id="UP000762676"/>
    </source>
</evidence>
<dbReference type="EMBL" id="BMAT01006077">
    <property type="protein sequence ID" value="GFS05626.1"/>
    <property type="molecule type" value="Genomic_DNA"/>
</dbReference>
<gene>
    <name evidence="2" type="ORF">ElyMa_002943000</name>
</gene>
<sequence>MSMFFLGAILSFLAFGEAVKFEILKPNRTTGDEVALIFTSGNSIKGEQYRKTGEFIRAEQKDCIIKTNNISGQFLYSAAEKFSLKAVVLMGFCLPLNTKPQDYSVPVLTLAAELDGVTRITRVAEELGKLQQEMRDDQVTLYKAPIVFLEGMNHAQFASGAMPNRVINNDLESEVTEEDAHRMIGKYVDTFLTATFSSETAKVDSALLELEQAYSEAAEKLQPFLDVKALDVSGNFSQWTIMAQQHVAGEFVDQIRVNNKMWDDSWFFFNKPSITKNGDLTEVNTMSLVHYSLSSPEYLMMVNMPREVNMKLMPKDAIWAALTDGNNASDTQGPQSSLRSEPSTCKSLNELALEIALNHSTTEAQNRYRKKGRPIVFEEDDIKLTDIAWSLKSLDYWENKSGFHVRAIAYHPASRGTRNPGMLYCKVLSPYRAMEWVNLLSLKEAVRFG</sequence>
<dbReference type="Proteomes" id="UP000762676">
    <property type="component" value="Unassembled WGS sequence"/>
</dbReference>
<feature type="chain" id="PRO_5043932453" evidence="1">
    <location>
        <begin position="19"/>
        <end position="449"/>
    </location>
</feature>
<name>A0AAV4I7X0_9GAST</name>
<accession>A0AAV4I7X0</accession>
<keyword evidence="1" id="KW-0732">Signal</keyword>
<comment type="caution">
    <text evidence="2">The sequence shown here is derived from an EMBL/GenBank/DDBJ whole genome shotgun (WGS) entry which is preliminary data.</text>
</comment>
<organism evidence="2 3">
    <name type="scientific">Elysia marginata</name>
    <dbReference type="NCBI Taxonomy" id="1093978"/>
    <lineage>
        <taxon>Eukaryota</taxon>
        <taxon>Metazoa</taxon>
        <taxon>Spiralia</taxon>
        <taxon>Lophotrochozoa</taxon>
        <taxon>Mollusca</taxon>
        <taxon>Gastropoda</taxon>
        <taxon>Heterobranchia</taxon>
        <taxon>Euthyneura</taxon>
        <taxon>Panpulmonata</taxon>
        <taxon>Sacoglossa</taxon>
        <taxon>Placobranchoidea</taxon>
        <taxon>Plakobranchidae</taxon>
        <taxon>Elysia</taxon>
    </lineage>
</organism>